<feature type="region of interest" description="Disordered" evidence="1">
    <location>
        <begin position="675"/>
        <end position="714"/>
    </location>
</feature>
<feature type="region of interest" description="Disordered" evidence="1">
    <location>
        <begin position="1"/>
        <end position="84"/>
    </location>
</feature>
<evidence type="ECO:0000313" key="2">
    <source>
        <dbReference type="EMBL" id="KAK1769363.1"/>
    </source>
</evidence>
<feature type="compositionally biased region" description="Low complexity" evidence="1">
    <location>
        <begin position="34"/>
        <end position="59"/>
    </location>
</feature>
<feature type="compositionally biased region" description="Low complexity" evidence="1">
    <location>
        <begin position="12"/>
        <end position="26"/>
    </location>
</feature>
<feature type="compositionally biased region" description="Basic and acidic residues" evidence="1">
    <location>
        <begin position="445"/>
        <end position="474"/>
    </location>
</feature>
<feature type="compositionally biased region" description="Basic and acidic residues" evidence="1">
    <location>
        <begin position="381"/>
        <end position="390"/>
    </location>
</feature>
<comment type="caution">
    <text evidence="2">The sequence shown here is derived from an EMBL/GenBank/DDBJ whole genome shotgun (WGS) entry which is preliminary data.</text>
</comment>
<proteinExistence type="predicted"/>
<feature type="compositionally biased region" description="Low complexity" evidence="1">
    <location>
        <begin position="307"/>
        <end position="344"/>
    </location>
</feature>
<reference evidence="2" key="1">
    <citation type="submission" date="2023-06" db="EMBL/GenBank/DDBJ databases">
        <title>Genome-scale phylogeny and comparative genomics of the fungal order Sordariales.</title>
        <authorList>
            <consortium name="Lawrence Berkeley National Laboratory"/>
            <person name="Hensen N."/>
            <person name="Bonometti L."/>
            <person name="Westerberg I."/>
            <person name="Brannstrom I.O."/>
            <person name="Guillou S."/>
            <person name="Cros-Aarteil S."/>
            <person name="Calhoun S."/>
            <person name="Haridas S."/>
            <person name="Kuo A."/>
            <person name="Mondo S."/>
            <person name="Pangilinan J."/>
            <person name="Riley R."/>
            <person name="Labutti K."/>
            <person name="Andreopoulos B."/>
            <person name="Lipzen A."/>
            <person name="Chen C."/>
            <person name="Yanf M."/>
            <person name="Daum C."/>
            <person name="Ng V."/>
            <person name="Clum A."/>
            <person name="Steindorff A."/>
            <person name="Ohm R."/>
            <person name="Martin F."/>
            <person name="Silar P."/>
            <person name="Natvig D."/>
            <person name="Lalanne C."/>
            <person name="Gautier V."/>
            <person name="Ament-Velasquez S.L."/>
            <person name="Kruys A."/>
            <person name="Hutchinson M.I."/>
            <person name="Powell A.J."/>
            <person name="Barry K."/>
            <person name="Miller A.N."/>
            <person name="Grigoriev I.V."/>
            <person name="Debuchy R."/>
            <person name="Gladieux P."/>
            <person name="Thoren M.H."/>
            <person name="Johannesson H."/>
        </authorList>
    </citation>
    <scope>NUCLEOTIDE SEQUENCE</scope>
    <source>
        <strain evidence="2">8032-3</strain>
    </source>
</reference>
<dbReference type="EMBL" id="MU839003">
    <property type="protein sequence ID" value="KAK1769363.1"/>
    <property type="molecule type" value="Genomic_DNA"/>
</dbReference>
<dbReference type="Proteomes" id="UP001244011">
    <property type="component" value="Unassembled WGS sequence"/>
</dbReference>
<dbReference type="GeneID" id="85307040"/>
<feature type="compositionally biased region" description="Basic and acidic residues" evidence="1">
    <location>
        <begin position="675"/>
        <end position="691"/>
    </location>
</feature>
<accession>A0AAJ0FNK1</accession>
<evidence type="ECO:0000256" key="1">
    <source>
        <dbReference type="SAM" id="MobiDB-lite"/>
    </source>
</evidence>
<feature type="compositionally biased region" description="Polar residues" evidence="1">
    <location>
        <begin position="418"/>
        <end position="431"/>
    </location>
</feature>
<sequence>MDNGDFIDLSKGAGPPRQGGAPAGRGVPPPPPRQQQGGYPGQGRPNVVNVNPGPQNTQPRPMQSQQIAPPPPPREIVPVRLQQGPRVQVSDIRKERLTDSEAREELSTYTVFRFERADPPDGYDAEGEKVKPTWENVIRSEVHDIAKKDVLHQIRFLNETTLPIGEKKASLNPAQQRQLEKAQEELSNREHDARFQTVLVQMDHQLKVKVLNRSTERERVGGRHGDKGERRRPKEYRDRKGKEYWGNTSTYSKRKASGSKDGKKKGKERVSITAYYKRSPRPEVDAIAIVMQREAEMARRLQPPHPQQILPPQQVFHPQQYPQQYPQQHPQQHPQHPPHNQQPMPRGPPPPPPGPRGPPPFGPKGMPPKPGGGGPAPVQIVKDKKFDKKHPAPHSPSSSRTSGFSDTDDSSDEDDISIQTPASSNTSSGPSYNPKGSRGPKKGSRYIEEPSHYGVRARLEPHKTRGQGEHRISDELLPGVPPSPLIPRYAPLPSLPSLPPVDLEQLKADFYEAGRADATAEAHERVVEQLARPRIIQRQRQLSDRPLHASDVVVLEEDPLLPAPRPRQRLLQRRPSVRLVRPGNIDLLEQEAIGRLENIRFDDERRYEDPRYPADFDDEYGGRVERRRVRDVGARLREDRIREELAREREDELREAELRDEEIREDILAREREREREMEMDREYGIPDYPRRRQPAPEASFRDGIDPANPFAPRRALPRRVTVAYSPRRYD</sequence>
<feature type="region of interest" description="Disordered" evidence="1">
    <location>
        <begin position="210"/>
        <end position="285"/>
    </location>
</feature>
<feature type="compositionally biased region" description="Pro residues" evidence="1">
    <location>
        <begin position="345"/>
        <end position="370"/>
    </location>
</feature>
<dbReference type="AlphaFoldDB" id="A0AAJ0FNK1"/>
<protein>
    <submittedName>
        <fullName evidence="2">Uncharacterized protein</fullName>
    </submittedName>
</protein>
<feature type="compositionally biased region" description="Acidic residues" evidence="1">
    <location>
        <begin position="406"/>
        <end position="416"/>
    </location>
</feature>
<dbReference type="RefSeq" id="XP_060285576.1">
    <property type="nucleotide sequence ID" value="XM_060423853.1"/>
</dbReference>
<feature type="region of interest" description="Disordered" evidence="1">
    <location>
        <begin position="166"/>
        <end position="188"/>
    </location>
</feature>
<keyword evidence="3" id="KW-1185">Reference proteome</keyword>
<gene>
    <name evidence="2" type="ORF">QBC33DRAFT_352967</name>
</gene>
<organism evidence="2 3">
    <name type="scientific">Phialemonium atrogriseum</name>
    <dbReference type="NCBI Taxonomy" id="1093897"/>
    <lineage>
        <taxon>Eukaryota</taxon>
        <taxon>Fungi</taxon>
        <taxon>Dikarya</taxon>
        <taxon>Ascomycota</taxon>
        <taxon>Pezizomycotina</taxon>
        <taxon>Sordariomycetes</taxon>
        <taxon>Sordariomycetidae</taxon>
        <taxon>Cephalothecales</taxon>
        <taxon>Cephalothecaceae</taxon>
        <taxon>Phialemonium</taxon>
    </lineage>
</organism>
<feature type="region of interest" description="Disordered" evidence="1">
    <location>
        <begin position="297"/>
        <end position="481"/>
    </location>
</feature>
<feature type="compositionally biased region" description="Basic and acidic residues" evidence="1">
    <location>
        <begin position="214"/>
        <end position="229"/>
    </location>
</feature>
<feature type="compositionally biased region" description="Low complexity" evidence="1">
    <location>
        <begin position="395"/>
        <end position="405"/>
    </location>
</feature>
<evidence type="ECO:0000313" key="3">
    <source>
        <dbReference type="Proteomes" id="UP001244011"/>
    </source>
</evidence>
<name>A0AAJ0FNK1_9PEZI</name>
<feature type="compositionally biased region" description="Basic and acidic residues" evidence="1">
    <location>
        <begin position="178"/>
        <end position="188"/>
    </location>
</feature>
<feature type="compositionally biased region" description="Basic residues" evidence="1">
    <location>
        <begin position="252"/>
        <end position="267"/>
    </location>
</feature>